<dbReference type="RefSeq" id="WP_008790988.1">
    <property type="nucleotide sequence ID" value="NZ_CACRTL010000031.1"/>
</dbReference>
<evidence type="ECO:0000313" key="2">
    <source>
        <dbReference type="Proteomes" id="UP000261032"/>
    </source>
</evidence>
<accession>A0A3E3EGR0</accession>
<dbReference type="AlphaFoldDB" id="A0A3E3EGR0"/>
<proteinExistence type="predicted"/>
<sequence>MERIVVELFKGRHKFEDIEGCIFNRELRDVKNMYYMQMSIKKAVDALMKRHGVREYRDIELDVYVTGLTVALVEVINFCSLYDIKLVLYHYDKYTKNYYTQDVYLKRQQYV</sequence>
<dbReference type="EMBL" id="QUSL01000001">
    <property type="protein sequence ID" value="RGD87114.1"/>
    <property type="molecule type" value="Genomic_DNA"/>
</dbReference>
<evidence type="ECO:0000313" key="1">
    <source>
        <dbReference type="EMBL" id="RGD87114.1"/>
    </source>
</evidence>
<organism evidence="1 2">
    <name type="scientific">Thomasclavelia ramosa</name>
    <dbReference type="NCBI Taxonomy" id="1547"/>
    <lineage>
        <taxon>Bacteria</taxon>
        <taxon>Bacillati</taxon>
        <taxon>Bacillota</taxon>
        <taxon>Erysipelotrichia</taxon>
        <taxon>Erysipelotrichales</taxon>
        <taxon>Coprobacillaceae</taxon>
        <taxon>Thomasclavelia</taxon>
    </lineage>
</organism>
<gene>
    <name evidence="1" type="ORF">DXB93_00075</name>
</gene>
<name>A0A3E3EGR0_9FIRM</name>
<protein>
    <submittedName>
        <fullName evidence="1">Uncharacterized protein</fullName>
    </submittedName>
</protein>
<comment type="caution">
    <text evidence="1">The sequence shown here is derived from an EMBL/GenBank/DDBJ whole genome shotgun (WGS) entry which is preliminary data.</text>
</comment>
<reference evidence="1 2" key="1">
    <citation type="submission" date="2018-08" db="EMBL/GenBank/DDBJ databases">
        <title>A genome reference for cultivated species of the human gut microbiota.</title>
        <authorList>
            <person name="Zou Y."/>
            <person name="Xue W."/>
            <person name="Luo G."/>
        </authorList>
    </citation>
    <scope>NUCLEOTIDE SEQUENCE [LARGE SCALE GENOMIC DNA]</scope>
    <source>
        <strain evidence="1 2">OM06-4</strain>
    </source>
</reference>
<dbReference type="Proteomes" id="UP000261032">
    <property type="component" value="Unassembled WGS sequence"/>
</dbReference>